<evidence type="ECO:0000313" key="7">
    <source>
        <dbReference type="Proteomes" id="UP000270834"/>
    </source>
</evidence>
<protein>
    <submittedName>
        <fullName evidence="3">Bacterial extracellular solute-binding proteins, family 3</fullName>
    </submittedName>
    <submittedName>
        <fullName evidence="4">Bifunctional lytic transglycosylase/amino acid ABC transporter substrate-binding protein</fullName>
    </submittedName>
</protein>
<gene>
    <name evidence="5" type="ORF">ALP65_02864</name>
    <name evidence="4" type="ORF">GUL26_00320</name>
    <name evidence="3" type="ORF">PAERUG_P19_London_7_VIM_2_05_10_06309</name>
</gene>
<reference evidence="3" key="1">
    <citation type="submission" date="2015-06" db="EMBL/GenBank/DDBJ databases">
        <authorList>
            <person name="Radhakrishnan R."/>
            <person name="Underwood A."/>
            <person name="Al-Shahib A."/>
        </authorList>
    </citation>
    <scope>NUCLEOTIDE SEQUENCE</scope>
    <source>
        <strain evidence="3">P19_London_7_VIM_2_05_10</strain>
    </source>
</reference>
<comment type="similarity">
    <text evidence="1">Belongs to the bacterial solute-binding protein 3 family.</text>
</comment>
<dbReference type="Proteomes" id="UP000270834">
    <property type="component" value="Unassembled WGS sequence"/>
</dbReference>
<proteinExistence type="inferred from homology"/>
<evidence type="ECO:0000313" key="6">
    <source>
        <dbReference type="Proteomes" id="UP000045039"/>
    </source>
</evidence>
<dbReference type="Proteomes" id="UP000045039">
    <property type="component" value="Unassembled WGS sequence"/>
</dbReference>
<dbReference type="AlphaFoldDB" id="A0A0C7D2I2"/>
<name>A0A0C7D2I2_PSEAI</name>
<dbReference type="Gene3D" id="3.40.190.10">
    <property type="entry name" value="Periplasmic binding protein-like II"/>
    <property type="match status" value="2"/>
</dbReference>
<evidence type="ECO:0000256" key="1">
    <source>
        <dbReference type="ARBA" id="ARBA00010333"/>
    </source>
</evidence>
<organism evidence="5 7">
    <name type="scientific">Pseudomonas aeruginosa</name>
    <dbReference type="NCBI Taxonomy" id="287"/>
    <lineage>
        <taxon>Bacteria</taxon>
        <taxon>Pseudomonadati</taxon>
        <taxon>Pseudomonadota</taxon>
        <taxon>Gammaproteobacteria</taxon>
        <taxon>Pseudomonadales</taxon>
        <taxon>Pseudomonadaceae</taxon>
        <taxon>Pseudomonas</taxon>
    </lineage>
</organism>
<sequence>MPLRTTTPLLALLAFALLAAPQLHAQDARPSLNVGYYEFPPYIYTARDGHAAGSGARLVRLLLERAGYRPAFRALPSARLYLGLQDGSVALWAGAAKPELAADTLQARRVLGHVSLNLYYPAHHPAPRVPQDLAGRRLILISGYSYWKPVTDFIQDPNLHLRLYRTGTHHAALRMLELGRGDYLLDYQAPVEAASRQALASQELYRLPLRMIVSRHIPGAEALRDRLDQAYDQLRSDGADLSLL</sequence>
<keyword evidence="2" id="KW-0732">Signal</keyword>
<feature type="signal peptide" evidence="2">
    <location>
        <begin position="1"/>
        <end position="25"/>
    </location>
</feature>
<dbReference type="SUPFAM" id="SSF53850">
    <property type="entry name" value="Periplasmic binding protein-like II"/>
    <property type="match status" value="1"/>
</dbReference>
<evidence type="ECO:0000313" key="4">
    <source>
        <dbReference type="EMBL" id="MZZ10678.1"/>
    </source>
</evidence>
<dbReference type="EMBL" id="WXZT01000001">
    <property type="protein sequence ID" value="MZZ10678.1"/>
    <property type="molecule type" value="Genomic_DNA"/>
</dbReference>
<accession>A0A0C7D2I2</accession>
<evidence type="ECO:0000313" key="5">
    <source>
        <dbReference type="EMBL" id="RMS47007.1"/>
    </source>
</evidence>
<dbReference type="EMBL" id="CVVU01000261">
    <property type="protein sequence ID" value="CRP99756.1"/>
    <property type="molecule type" value="Genomic_DNA"/>
</dbReference>
<dbReference type="Proteomes" id="UP000644192">
    <property type="component" value="Unassembled WGS sequence"/>
</dbReference>
<evidence type="ECO:0000256" key="2">
    <source>
        <dbReference type="SAM" id="SignalP"/>
    </source>
</evidence>
<dbReference type="RefSeq" id="WP_003159347.1">
    <property type="nucleotide sequence ID" value="NZ_BSAO01000025.1"/>
</dbReference>
<reference evidence="4" key="4">
    <citation type="submission" date="2020-01" db="EMBL/GenBank/DDBJ databases">
        <title>Bacteria Cultured from War Wounds Associated with the Conflict in Eastern Ukraine.</title>
        <authorList>
            <person name="Snesrud E."/>
            <person name="Galac M.R."/>
            <person name="Mc Gann P."/>
            <person name="Valentine K."/>
            <person name="Viacheslav K."/>
        </authorList>
    </citation>
    <scope>NUCLEOTIDE SEQUENCE</scope>
    <source>
        <strain evidence="4">VNMU148</strain>
    </source>
</reference>
<evidence type="ECO:0000313" key="3">
    <source>
        <dbReference type="EMBL" id="CRP99756.1"/>
    </source>
</evidence>
<feature type="chain" id="PRO_5015035383" evidence="2">
    <location>
        <begin position="26"/>
        <end position="244"/>
    </location>
</feature>
<dbReference type="PANTHER" id="PTHR35936:SF6">
    <property type="entry name" value="AMINO ACID ABC TRANSPORTER SUBSTRATE-BINDING PAAT FAMILY PROTEIN"/>
    <property type="match status" value="1"/>
</dbReference>
<reference evidence="5 7" key="3">
    <citation type="submission" date="2018-08" db="EMBL/GenBank/DDBJ databases">
        <title>Recombination of ecologically and evolutionarily significant loci maintains genetic cohesion in the Pseudomonas syringae species complex.</title>
        <authorList>
            <person name="Dillon M."/>
            <person name="Thakur S."/>
            <person name="Almeida R.N.D."/>
            <person name="Weir B.S."/>
            <person name="Guttman D.S."/>
        </authorList>
    </citation>
    <scope>NUCLEOTIDE SEQUENCE [LARGE SCALE GENOMIC DNA]</scope>
    <source>
        <strain evidence="5 7">ICMP 7846</strain>
    </source>
</reference>
<reference evidence="6" key="2">
    <citation type="submission" date="2015-06" db="EMBL/GenBank/DDBJ databases">
        <authorList>
            <person name="Radhakrishnan Rajesh"/>
            <person name="Underwood Anthony"/>
            <person name="Al-Shahib Ali"/>
        </authorList>
    </citation>
    <scope>NUCLEOTIDE SEQUENCE [LARGE SCALE GENOMIC DNA]</scope>
    <source>
        <strain evidence="6">P19_London_7_VIM_2_05_10</strain>
    </source>
</reference>
<dbReference type="PANTHER" id="PTHR35936">
    <property type="entry name" value="MEMBRANE-BOUND LYTIC MUREIN TRANSGLYCOSYLASE F"/>
    <property type="match status" value="1"/>
</dbReference>
<comment type="caution">
    <text evidence="5">The sequence shown here is derived from an EMBL/GenBank/DDBJ whole genome shotgun (WGS) entry which is preliminary data.</text>
</comment>
<dbReference type="EMBL" id="RBSQ01001177">
    <property type="protein sequence ID" value="RMS47007.1"/>
    <property type="molecule type" value="Genomic_DNA"/>
</dbReference>